<organism evidence="2 3">
    <name type="scientific">Hericium alpestre</name>
    <dbReference type="NCBI Taxonomy" id="135208"/>
    <lineage>
        <taxon>Eukaryota</taxon>
        <taxon>Fungi</taxon>
        <taxon>Dikarya</taxon>
        <taxon>Basidiomycota</taxon>
        <taxon>Agaricomycotina</taxon>
        <taxon>Agaricomycetes</taxon>
        <taxon>Russulales</taxon>
        <taxon>Hericiaceae</taxon>
        <taxon>Hericium</taxon>
    </lineage>
</organism>
<evidence type="ECO:0000313" key="2">
    <source>
        <dbReference type="EMBL" id="TFY73949.1"/>
    </source>
</evidence>
<reference evidence="2 3" key="1">
    <citation type="submission" date="2019-02" db="EMBL/GenBank/DDBJ databases">
        <title>Genome sequencing of the rare red list fungi Hericium alpestre (H. flagellum).</title>
        <authorList>
            <person name="Buettner E."/>
            <person name="Kellner H."/>
        </authorList>
    </citation>
    <scope>NUCLEOTIDE SEQUENCE [LARGE SCALE GENOMIC DNA]</scope>
    <source>
        <strain evidence="2 3">DSM 108284</strain>
    </source>
</reference>
<dbReference type="PANTHER" id="PTHR28125">
    <property type="entry name" value="MEIOTIC EXPRESSION UP-REGULATED PROTEIN 26"/>
    <property type="match status" value="1"/>
</dbReference>
<sequence length="100" mass="11411">MQYYHGISAVTGLPYSPPTAFRVVPRPEAGKLERTEITQGRCHKCKKWVNVEGIKDFEAKVKEIYWWKHAATCHHGSALDGERDVYIEDALYHQLASSHA</sequence>
<dbReference type="Proteomes" id="UP000298061">
    <property type="component" value="Unassembled WGS sequence"/>
</dbReference>
<comment type="caution">
    <text evidence="2">The sequence shown here is derived from an EMBL/GenBank/DDBJ whole genome shotgun (WGS) entry which is preliminary data.</text>
</comment>
<evidence type="ECO:0000313" key="3">
    <source>
        <dbReference type="Proteomes" id="UP000298061"/>
    </source>
</evidence>
<name>A0A4Y9ZKJ2_9AGAM</name>
<proteinExistence type="predicted"/>
<evidence type="ECO:0000259" key="1">
    <source>
        <dbReference type="Pfam" id="PF14616"/>
    </source>
</evidence>
<protein>
    <recommendedName>
        <fullName evidence="1">Transcription regulator Rua1 C-terminal domain-containing protein</fullName>
    </recommendedName>
</protein>
<dbReference type="OrthoDB" id="5595379at2759"/>
<dbReference type="AlphaFoldDB" id="A0A4Y9ZKJ2"/>
<dbReference type="STRING" id="135208.A0A4Y9ZKJ2"/>
<accession>A0A4Y9ZKJ2</accession>
<dbReference type="PANTHER" id="PTHR28125:SF2">
    <property type="entry name" value="MEIOTIC EXPRESSION UP-REGULATED PROTEIN 26"/>
    <property type="match status" value="1"/>
</dbReference>
<dbReference type="Pfam" id="PF14616">
    <property type="entry name" value="Rua1_C"/>
    <property type="match status" value="1"/>
</dbReference>
<dbReference type="InterPro" id="IPR028012">
    <property type="entry name" value="Rua1_C"/>
</dbReference>
<feature type="domain" description="Transcription regulator Rua1 C-terminal" evidence="1">
    <location>
        <begin position="1"/>
        <end position="74"/>
    </location>
</feature>
<gene>
    <name evidence="2" type="ORF">EWM64_g10065</name>
</gene>
<dbReference type="EMBL" id="SFCI01002411">
    <property type="protein sequence ID" value="TFY73949.1"/>
    <property type="molecule type" value="Genomic_DNA"/>
</dbReference>
<keyword evidence="3" id="KW-1185">Reference proteome</keyword>